<sequence>MTSVFPHPNTPSNFLSIYIIHCFLNNCFSFFFLSNFFTTTCTNNSFTLFFFFFLSDIFFLISCKVTVISFRPTSTCTSFKPTSTGTSFKLTSIGTSFCSPTQITLITKSTKMLIQPVWSTVPSSKQVSTSESVNISNLKPSSK</sequence>
<proteinExistence type="predicted"/>
<keyword evidence="3" id="KW-1185">Reference proteome</keyword>
<dbReference type="InParanoid" id="A0A2G5F4N3"/>
<dbReference type="Proteomes" id="UP000230069">
    <property type="component" value="Unassembled WGS sequence"/>
</dbReference>
<evidence type="ECO:0000313" key="2">
    <source>
        <dbReference type="EMBL" id="PIA62837.1"/>
    </source>
</evidence>
<feature type="transmembrane region" description="Helical" evidence="1">
    <location>
        <begin position="15"/>
        <end position="36"/>
    </location>
</feature>
<protein>
    <submittedName>
        <fullName evidence="2">Uncharacterized protein</fullName>
    </submittedName>
</protein>
<evidence type="ECO:0000256" key="1">
    <source>
        <dbReference type="SAM" id="Phobius"/>
    </source>
</evidence>
<gene>
    <name evidence="2" type="ORF">AQUCO_00200687v1</name>
</gene>
<dbReference type="EMBL" id="KZ305019">
    <property type="protein sequence ID" value="PIA62837.1"/>
    <property type="molecule type" value="Genomic_DNA"/>
</dbReference>
<accession>A0A2G5F4N3</accession>
<keyword evidence="1" id="KW-0472">Membrane</keyword>
<name>A0A2G5F4N3_AQUCA</name>
<dbReference type="AlphaFoldDB" id="A0A2G5F4N3"/>
<keyword evidence="1" id="KW-0812">Transmembrane</keyword>
<evidence type="ECO:0000313" key="3">
    <source>
        <dbReference type="Proteomes" id="UP000230069"/>
    </source>
</evidence>
<organism evidence="2 3">
    <name type="scientific">Aquilegia coerulea</name>
    <name type="common">Rocky mountain columbine</name>
    <dbReference type="NCBI Taxonomy" id="218851"/>
    <lineage>
        <taxon>Eukaryota</taxon>
        <taxon>Viridiplantae</taxon>
        <taxon>Streptophyta</taxon>
        <taxon>Embryophyta</taxon>
        <taxon>Tracheophyta</taxon>
        <taxon>Spermatophyta</taxon>
        <taxon>Magnoliopsida</taxon>
        <taxon>Ranunculales</taxon>
        <taxon>Ranunculaceae</taxon>
        <taxon>Thalictroideae</taxon>
        <taxon>Aquilegia</taxon>
    </lineage>
</organism>
<reference evidence="2 3" key="1">
    <citation type="submission" date="2017-09" db="EMBL/GenBank/DDBJ databases">
        <title>WGS assembly of Aquilegia coerulea Goldsmith.</title>
        <authorList>
            <person name="Hodges S."/>
            <person name="Kramer E."/>
            <person name="Nordborg M."/>
            <person name="Tomkins J."/>
            <person name="Borevitz J."/>
            <person name="Derieg N."/>
            <person name="Yan J."/>
            <person name="Mihaltcheva S."/>
            <person name="Hayes R.D."/>
            <person name="Rokhsar D."/>
        </authorList>
    </citation>
    <scope>NUCLEOTIDE SEQUENCE [LARGE SCALE GENOMIC DNA]</scope>
    <source>
        <strain evidence="3">cv. Goldsmith</strain>
    </source>
</reference>
<keyword evidence="1" id="KW-1133">Transmembrane helix</keyword>
<feature type="transmembrane region" description="Helical" evidence="1">
    <location>
        <begin position="48"/>
        <end position="70"/>
    </location>
</feature>